<evidence type="ECO:0000256" key="1">
    <source>
        <dbReference type="ARBA" id="ARBA00004442"/>
    </source>
</evidence>
<feature type="domain" description="Secretin/TonB short N-terminal" evidence="11">
    <location>
        <begin position="52"/>
        <end position="103"/>
    </location>
</feature>
<dbReference type="PANTHER" id="PTHR40980:SF4">
    <property type="entry name" value="TONB-DEPENDENT RECEPTOR-LIKE BETA-BARREL DOMAIN-CONTAINING PROTEIN"/>
    <property type="match status" value="1"/>
</dbReference>
<evidence type="ECO:0000313" key="13">
    <source>
        <dbReference type="Proteomes" id="UP000474565"/>
    </source>
</evidence>
<comment type="caution">
    <text evidence="12">The sequence shown here is derived from an EMBL/GenBank/DDBJ whole genome shotgun (WGS) entry which is preliminary data.</text>
</comment>
<organism evidence="12 13">
    <name type="scientific">Duganella lactea</name>
    <dbReference type="NCBI Taxonomy" id="2692173"/>
    <lineage>
        <taxon>Bacteria</taxon>
        <taxon>Pseudomonadati</taxon>
        <taxon>Pseudomonadota</taxon>
        <taxon>Betaproteobacteria</taxon>
        <taxon>Burkholderiales</taxon>
        <taxon>Oxalobacteraceae</taxon>
        <taxon>Telluria group</taxon>
        <taxon>Duganella</taxon>
    </lineage>
</organism>
<dbReference type="RefSeq" id="WP_161018347.1">
    <property type="nucleotide sequence ID" value="NZ_WWCP01000002.1"/>
</dbReference>
<proteinExistence type="inferred from homology"/>
<reference evidence="12 13" key="1">
    <citation type="submission" date="2019-12" db="EMBL/GenBank/DDBJ databases">
        <title>Novel species isolated from a subtropical stream in China.</title>
        <authorList>
            <person name="Lu H."/>
        </authorList>
    </citation>
    <scope>NUCLEOTIDE SEQUENCE [LARGE SCALE GENOMIC DNA]</scope>
    <source>
        <strain evidence="12 13">FT50W</strain>
    </source>
</reference>
<dbReference type="Gene3D" id="2.40.170.20">
    <property type="entry name" value="TonB-dependent receptor, beta-barrel domain"/>
    <property type="match status" value="1"/>
</dbReference>
<dbReference type="Gene3D" id="3.55.50.30">
    <property type="match status" value="1"/>
</dbReference>
<accession>A0A6L8MFQ0</accession>
<name>A0A6L8MFQ0_9BURK</name>
<dbReference type="InterPro" id="IPR011662">
    <property type="entry name" value="Secretin/TonB_short_N"/>
</dbReference>
<evidence type="ECO:0000256" key="2">
    <source>
        <dbReference type="ARBA" id="ARBA00009810"/>
    </source>
</evidence>
<evidence type="ECO:0000256" key="9">
    <source>
        <dbReference type="SAM" id="MobiDB-lite"/>
    </source>
</evidence>
<dbReference type="Proteomes" id="UP000474565">
    <property type="component" value="Unassembled WGS sequence"/>
</dbReference>
<gene>
    <name evidence="12" type="ORF">GTP44_03580</name>
</gene>
<keyword evidence="3" id="KW-0813">Transport</keyword>
<evidence type="ECO:0000259" key="11">
    <source>
        <dbReference type="SMART" id="SM00965"/>
    </source>
</evidence>
<comment type="similarity">
    <text evidence="2 8">Belongs to the TonB-dependent receptor family.</text>
</comment>
<evidence type="ECO:0000256" key="10">
    <source>
        <dbReference type="SAM" id="SignalP"/>
    </source>
</evidence>
<evidence type="ECO:0000256" key="3">
    <source>
        <dbReference type="ARBA" id="ARBA00022448"/>
    </source>
</evidence>
<dbReference type="Gene3D" id="2.170.130.10">
    <property type="entry name" value="TonB-dependent receptor, plug domain"/>
    <property type="match status" value="1"/>
</dbReference>
<feature type="chain" id="PRO_5026782307" evidence="10">
    <location>
        <begin position="26"/>
        <end position="1377"/>
    </location>
</feature>
<dbReference type="InterPro" id="IPR010104">
    <property type="entry name" value="TonB_rcpt_bac"/>
</dbReference>
<keyword evidence="8" id="KW-0798">TonB box</keyword>
<keyword evidence="4" id="KW-0410">Iron transport</keyword>
<sequence length="1377" mass="147869">MNAHGCHIAAAVVLAGLTWSQPAAAGESRKPFHIPRGPATTAIAEFVRQADVNLLASTRQLDGITTNEVNGTFVISDALDRLLANTGIISRISDNGSVFIMAPASPPGNQSTSETTLMDEAMKLENNPLQRTSLCCAVSAAMLLVGAQALPAQAQSAPQDQAGQPQDQAVTSVRVVGARQSEQDAIRKKKDADTAQDSIIAEDVGAFPDRNVADAISRVAGVAVDRGNFGEGISISIRGNGPELTRVELDGQGVQQAGGTDMLGGIGAGVDSAGGRGVEMRQLSSDLIKSVDVIKGSTADMTEGSLGGGVRIQTRNGLDFKKDYLSVRAAGQQNSLNKKVNPNLNLVGVKKLMDDRLGVLVNLSRSRVEQEAHAINQGGANAAVGQFRPLDFDNSPQKTFSFQPQTVKLDDDRSTTPLLVSNLAAGGTLNAATPQEIVTKSAAAQSKAECYAAFPMFTPAQEAALAGGNNRTNAINQRQLELLTCLGQWNDWVNSPTRHNVQRWNDDRSSGDIRFDFKVDNHLSVYFKHSRSSGKVVNINSDMGYGGIALNPAVNASVNGPNGYFGPAATETALNTRAPNGASAVRNVIPASGYFLYPDAGWRGGGLINGTVANVDPNSVRVDANHHVTGYTIADGAYNVETTRLDMETSSRYSQAGANYKNRWLRAELLLGDASSRFSRYEKRAGIGGYTGPVQVSVLPNGIWNYALTNAFDVNNPDNYFRLRPQAAAAAFAGNAFSPATPAYTSAQLPLVDPARTLSLQNARINESFEKTAKLDLSLNTGDFTNGHLPQIKVGYNRRKSGYSAWGTGGYTPQEASGDWGKANYVPGIYVPNKNLRTTYQVCENTPGSLGPGGKPCAYGYTPSPDPRAALGGTIVINPDQFRELVKQAYTVQPSAQFYGGDPNRPAGLVEGWTEIDINKLYSILGVPNYNLDCIKRCVGSDGKLYQQPLNQITETVDAGYVRADFDLDHVPFSTRPLPFGAQFDGNVGVRAVKTRVVGTGQLTFQSKVKNSNYRPDDPNNEAGVTTSTYRRDTSISAVSTDYLPSANVNLWLLERKLVTRYSWGKTVARPAAGRLIPGGTCVFDERFLDQTDGDGTPRDQVCSGVMGNPELKPLTNHNTNISLEWYPGRNNVLAAAVYKQTGVIGAPTLVETVNGANLFAGSGEVDSQTGKPLSDMAFNYRRYTNQLPSIRRGFELSGKTALTFLPWYFRNLGIDANYTRNKSELTGTVVRDPISGSIMPVAGEPHHSWNASLWYDDGKLNARVAVQFVAEKFQCISGCNSTAVNNYPIEGLTTVRPPAYAPAAPMFRIGTRYVDAKIGYRLTKYMELFIEGRNLGRIHTGTTTGGYSQFADGTPNVYTDGYAGASYMAGVNFKFE</sequence>
<keyword evidence="12" id="KW-0675">Receptor</keyword>
<dbReference type="PANTHER" id="PTHR40980">
    <property type="entry name" value="PLUG DOMAIN-CONTAINING PROTEIN"/>
    <property type="match status" value="1"/>
</dbReference>
<dbReference type="InterPro" id="IPR036942">
    <property type="entry name" value="Beta-barrel_TonB_sf"/>
</dbReference>
<dbReference type="Pfam" id="PF00593">
    <property type="entry name" value="TonB_dep_Rec_b-barrel"/>
    <property type="match status" value="1"/>
</dbReference>
<evidence type="ECO:0000256" key="4">
    <source>
        <dbReference type="ARBA" id="ARBA00022496"/>
    </source>
</evidence>
<dbReference type="InterPro" id="IPR000531">
    <property type="entry name" value="Beta-barrel_TonB"/>
</dbReference>
<dbReference type="SUPFAM" id="SSF56935">
    <property type="entry name" value="Porins"/>
    <property type="match status" value="1"/>
</dbReference>
<dbReference type="GO" id="GO:0009279">
    <property type="term" value="C:cell outer membrane"/>
    <property type="evidence" value="ECO:0007669"/>
    <property type="project" value="UniProtKB-SubCell"/>
</dbReference>
<evidence type="ECO:0000313" key="12">
    <source>
        <dbReference type="EMBL" id="MYM81041.1"/>
    </source>
</evidence>
<dbReference type="EMBL" id="WWCP01000002">
    <property type="protein sequence ID" value="MYM81041.1"/>
    <property type="molecule type" value="Genomic_DNA"/>
</dbReference>
<dbReference type="InterPro" id="IPR012910">
    <property type="entry name" value="Plug_dom"/>
</dbReference>
<evidence type="ECO:0000256" key="7">
    <source>
        <dbReference type="ARBA" id="ARBA00023237"/>
    </source>
</evidence>
<keyword evidence="4" id="KW-0406">Ion transport</keyword>
<dbReference type="Pfam" id="PF07715">
    <property type="entry name" value="Plug"/>
    <property type="match status" value="1"/>
</dbReference>
<dbReference type="SMART" id="SM00965">
    <property type="entry name" value="STN"/>
    <property type="match status" value="1"/>
</dbReference>
<evidence type="ECO:0000256" key="6">
    <source>
        <dbReference type="ARBA" id="ARBA00023136"/>
    </source>
</evidence>
<dbReference type="GO" id="GO:0006826">
    <property type="term" value="P:iron ion transport"/>
    <property type="evidence" value="ECO:0007669"/>
    <property type="project" value="UniProtKB-KW"/>
</dbReference>
<evidence type="ECO:0000256" key="8">
    <source>
        <dbReference type="RuleBase" id="RU003357"/>
    </source>
</evidence>
<keyword evidence="6 8" id="KW-0472">Membrane</keyword>
<comment type="subcellular location">
    <subcellularLocation>
        <location evidence="1 8">Cell outer membrane</location>
    </subcellularLocation>
</comment>
<dbReference type="NCBIfam" id="TIGR01782">
    <property type="entry name" value="TonB-Xanth-Caul"/>
    <property type="match status" value="1"/>
</dbReference>
<protein>
    <submittedName>
        <fullName evidence="12">TonB-dependent receptor</fullName>
    </submittedName>
</protein>
<keyword evidence="7" id="KW-0998">Cell outer membrane</keyword>
<feature type="signal peptide" evidence="10">
    <location>
        <begin position="1"/>
        <end position="25"/>
    </location>
</feature>
<feature type="region of interest" description="Disordered" evidence="9">
    <location>
        <begin position="1010"/>
        <end position="1029"/>
    </location>
</feature>
<evidence type="ECO:0000256" key="5">
    <source>
        <dbReference type="ARBA" id="ARBA00023004"/>
    </source>
</evidence>
<dbReference type="InterPro" id="IPR037066">
    <property type="entry name" value="Plug_dom_sf"/>
</dbReference>
<keyword evidence="5" id="KW-0408">Iron</keyword>
<keyword evidence="10" id="KW-0732">Signal</keyword>